<dbReference type="InterPro" id="IPR000938">
    <property type="entry name" value="CAP-Gly_domain"/>
</dbReference>
<dbReference type="PROSITE" id="PS50245">
    <property type="entry name" value="CAP_GLY_2"/>
    <property type="match status" value="2"/>
</dbReference>
<dbReference type="OrthoDB" id="2130750at2759"/>
<feature type="region of interest" description="Disordered" evidence="1">
    <location>
        <begin position="188"/>
        <end position="268"/>
    </location>
</feature>
<dbReference type="InterPro" id="IPR036859">
    <property type="entry name" value="CAP-Gly_dom_sf"/>
</dbReference>
<evidence type="ECO:0000259" key="2">
    <source>
        <dbReference type="PROSITE" id="PS50245"/>
    </source>
</evidence>
<dbReference type="EMBL" id="ASPP01000688">
    <property type="protein sequence ID" value="ETO36423.1"/>
    <property type="molecule type" value="Genomic_DNA"/>
</dbReference>
<dbReference type="PANTHER" id="PTHR18916">
    <property type="entry name" value="DYNACTIN 1-RELATED MICROTUBULE-BINDING"/>
    <property type="match status" value="1"/>
</dbReference>
<feature type="compositionally biased region" description="Polar residues" evidence="1">
    <location>
        <begin position="224"/>
        <end position="250"/>
    </location>
</feature>
<evidence type="ECO:0000313" key="4">
    <source>
        <dbReference type="Proteomes" id="UP000023152"/>
    </source>
</evidence>
<evidence type="ECO:0000313" key="3">
    <source>
        <dbReference type="EMBL" id="ETO36423.1"/>
    </source>
</evidence>
<dbReference type="SMART" id="SM01052">
    <property type="entry name" value="CAP_GLY"/>
    <property type="match status" value="2"/>
</dbReference>
<dbReference type="Pfam" id="PF01302">
    <property type="entry name" value="CAP_GLY"/>
    <property type="match status" value="2"/>
</dbReference>
<comment type="caution">
    <text evidence="3">The sequence shown here is derived from an EMBL/GenBank/DDBJ whole genome shotgun (WGS) entry which is preliminary data.</text>
</comment>
<dbReference type="PANTHER" id="PTHR18916:SF93">
    <property type="entry name" value="RESTIN HOMOLOG"/>
    <property type="match status" value="1"/>
</dbReference>
<organism evidence="3 4">
    <name type="scientific">Reticulomyxa filosa</name>
    <dbReference type="NCBI Taxonomy" id="46433"/>
    <lineage>
        <taxon>Eukaryota</taxon>
        <taxon>Sar</taxon>
        <taxon>Rhizaria</taxon>
        <taxon>Retaria</taxon>
        <taxon>Foraminifera</taxon>
        <taxon>Monothalamids</taxon>
        <taxon>Reticulomyxidae</taxon>
        <taxon>Reticulomyxa</taxon>
    </lineage>
</organism>
<dbReference type="AlphaFoldDB" id="X6PEA6"/>
<accession>X6PEA6</accession>
<feature type="domain" description="CAP-Gly" evidence="2">
    <location>
        <begin position="28"/>
        <end position="73"/>
    </location>
</feature>
<sequence>MSSAELVIYFGDQVTLDDGGIGHVRFIGEVVGKKGTLYGIELTSGKGRNNGSLEGVTYFSVKDNAQLTGRLVTKNKITKTTRTKQSTKFTIGESVIVKGVQGGVITYVGIPAFASFKKVHYGIELHEAKGDNDGVKGGHKYFTCGPKHGVFTNNEVDLMTVEEFENNMKMNEKSQITEKNFDDIRTQSTQKETVDKNNDTANTQTKIKTKNKQTQSTKKKITRNRSLTTKQKSPTIKSASSKASTPQNISKHTKQKTEKLLGAPNPDTRSQRHVFQLFVQEITPIVESSSPLPIPNPLINTAQAQANAPEIDVDIDEEKCDKPRTSEWTSPKLTSNSKMLEYGFGIERQTENPTYEKNEILSFLCKRYKVKKQVNQHFIHPGTLAETFLLFKTGWSVEKVESSVNHVGRVTAIICEIIHENEPLKNVEVNQQGFGLEIKTKVVHL</sequence>
<name>X6PEA6_RETFI</name>
<proteinExistence type="predicted"/>
<dbReference type="Gene3D" id="2.30.30.190">
    <property type="entry name" value="CAP Gly-rich-like domain"/>
    <property type="match status" value="2"/>
</dbReference>
<feature type="domain" description="CAP-Gly" evidence="2">
    <location>
        <begin position="122"/>
        <end position="153"/>
    </location>
</feature>
<protein>
    <recommendedName>
        <fullName evidence="2">CAP-Gly domain-containing protein</fullName>
    </recommendedName>
</protein>
<dbReference type="Proteomes" id="UP000023152">
    <property type="component" value="Unassembled WGS sequence"/>
</dbReference>
<feature type="compositionally biased region" description="Basic residues" evidence="1">
    <location>
        <begin position="207"/>
        <end position="223"/>
    </location>
</feature>
<gene>
    <name evidence="3" type="ORF">RFI_00648</name>
</gene>
<keyword evidence="4" id="KW-1185">Reference proteome</keyword>
<dbReference type="SUPFAM" id="SSF74924">
    <property type="entry name" value="Cap-Gly domain"/>
    <property type="match status" value="2"/>
</dbReference>
<reference evidence="3 4" key="1">
    <citation type="journal article" date="2013" name="Curr. Biol.">
        <title>The Genome of the Foraminiferan Reticulomyxa filosa.</title>
        <authorList>
            <person name="Glockner G."/>
            <person name="Hulsmann N."/>
            <person name="Schleicher M."/>
            <person name="Noegel A.A."/>
            <person name="Eichinger L."/>
            <person name="Gallinger C."/>
            <person name="Pawlowski J."/>
            <person name="Sierra R."/>
            <person name="Euteneuer U."/>
            <person name="Pillet L."/>
            <person name="Moustafa A."/>
            <person name="Platzer M."/>
            <person name="Groth M."/>
            <person name="Szafranski K."/>
            <person name="Schliwa M."/>
        </authorList>
    </citation>
    <scope>NUCLEOTIDE SEQUENCE [LARGE SCALE GENOMIC DNA]</scope>
</reference>
<evidence type="ECO:0000256" key="1">
    <source>
        <dbReference type="SAM" id="MobiDB-lite"/>
    </source>
</evidence>